<comment type="caution">
    <text evidence="1">The sequence shown here is derived from an EMBL/GenBank/DDBJ whole genome shotgun (WGS) entry which is preliminary data.</text>
</comment>
<dbReference type="Gene3D" id="3.10.450.50">
    <property type="match status" value="1"/>
</dbReference>
<evidence type="ECO:0000313" key="1">
    <source>
        <dbReference type="EMBL" id="PON98464.1"/>
    </source>
</evidence>
<proteinExistence type="predicted"/>
<dbReference type="EMBL" id="JXTC01000024">
    <property type="protein sequence ID" value="PON98464.1"/>
    <property type="molecule type" value="Genomic_DNA"/>
</dbReference>
<organism evidence="1 2">
    <name type="scientific">Trema orientale</name>
    <name type="common">Charcoal tree</name>
    <name type="synonym">Celtis orientalis</name>
    <dbReference type="NCBI Taxonomy" id="63057"/>
    <lineage>
        <taxon>Eukaryota</taxon>
        <taxon>Viridiplantae</taxon>
        <taxon>Streptophyta</taxon>
        <taxon>Embryophyta</taxon>
        <taxon>Tracheophyta</taxon>
        <taxon>Spermatophyta</taxon>
        <taxon>Magnoliopsida</taxon>
        <taxon>eudicotyledons</taxon>
        <taxon>Gunneridae</taxon>
        <taxon>Pentapetalae</taxon>
        <taxon>rosids</taxon>
        <taxon>fabids</taxon>
        <taxon>Rosales</taxon>
        <taxon>Cannabaceae</taxon>
        <taxon>Trema</taxon>
    </lineage>
</organism>
<dbReference type="AlphaFoldDB" id="A0A2P5FL17"/>
<accession>A0A2P5FL17</accession>
<reference evidence="2" key="1">
    <citation type="submission" date="2016-06" db="EMBL/GenBank/DDBJ databases">
        <title>Parallel loss of symbiosis genes in relatives of nitrogen-fixing non-legume Parasponia.</title>
        <authorList>
            <person name="Van Velzen R."/>
            <person name="Holmer R."/>
            <person name="Bu F."/>
            <person name="Rutten L."/>
            <person name="Van Zeijl A."/>
            <person name="Liu W."/>
            <person name="Santuari L."/>
            <person name="Cao Q."/>
            <person name="Sharma T."/>
            <person name="Shen D."/>
            <person name="Roswanjaya Y."/>
            <person name="Wardhani T."/>
            <person name="Kalhor M.S."/>
            <person name="Jansen J."/>
            <person name="Van den Hoogen J."/>
            <person name="Gungor B."/>
            <person name="Hartog M."/>
            <person name="Hontelez J."/>
            <person name="Verver J."/>
            <person name="Yang W.-C."/>
            <person name="Schijlen E."/>
            <person name="Repin R."/>
            <person name="Schilthuizen M."/>
            <person name="Schranz E."/>
            <person name="Heidstra R."/>
            <person name="Miyata K."/>
            <person name="Fedorova E."/>
            <person name="Kohlen W."/>
            <person name="Bisseling T."/>
            <person name="Smit S."/>
            <person name="Geurts R."/>
        </authorList>
    </citation>
    <scope>NUCLEOTIDE SEQUENCE [LARGE SCALE GENOMIC DNA]</scope>
    <source>
        <strain evidence="2">cv. RG33-2</strain>
    </source>
</reference>
<dbReference type="STRING" id="63057.A0A2P5FL17"/>
<protein>
    <submittedName>
        <fullName evidence="1">NTF2-like domain containing protein</fullName>
    </submittedName>
</protein>
<dbReference type="InterPro" id="IPR053218">
    <property type="entry name" value="Pathogen-related_defense"/>
</dbReference>
<dbReference type="SUPFAM" id="SSF54427">
    <property type="entry name" value="NTF2-like"/>
    <property type="match status" value="1"/>
</dbReference>
<evidence type="ECO:0000313" key="2">
    <source>
        <dbReference type="Proteomes" id="UP000237000"/>
    </source>
</evidence>
<sequence length="246" mass="27967">MASSAEASSVNKVVRDKYRSFLDDENTEWRHGAPPTYDSVNQLFEQGRTKEWPKGSLEEIVQNAVKSWEMELSHKTRLQDFKSINPEKFKLFVNGREGLTPEETLKVGSYNALLKNSLPKEFQYYKAEEESFESSHEVFKSAFPRGFAWEVVQVYSGPPLIAFKFRHWGLFEGPFKGHAPTGERVQFYGLATLKVDDSLKVEDVEVYYDPAELFAGFLKGAPISDSQTAQDSEAKLACPFSQLNVK</sequence>
<gene>
    <name evidence="1" type="ORF">TorRG33x02_056980</name>
</gene>
<dbReference type="InParanoid" id="A0A2P5FL17"/>
<dbReference type="PANTHER" id="PTHR31723">
    <property type="entry name" value="PATHOGENESIS-RELATED FAMILY PROTEIN"/>
    <property type="match status" value="1"/>
</dbReference>
<keyword evidence="2" id="KW-1185">Reference proteome</keyword>
<name>A0A2P5FL17_TREOI</name>
<dbReference type="OrthoDB" id="65445at2759"/>
<dbReference type="Proteomes" id="UP000237000">
    <property type="component" value="Unassembled WGS sequence"/>
</dbReference>
<dbReference type="PANTHER" id="PTHR31723:SF4">
    <property type="entry name" value="PATHOGENESIS-RELATED FAMILY PROTEIN"/>
    <property type="match status" value="1"/>
</dbReference>
<dbReference type="InterPro" id="IPR032710">
    <property type="entry name" value="NTF2-like_dom_sf"/>
</dbReference>